<dbReference type="CDD" id="cd19495">
    <property type="entry name" value="Elp6"/>
    <property type="match status" value="1"/>
</dbReference>
<dbReference type="PANTHER" id="PTHR16184:SF6">
    <property type="entry name" value="ELONGATOR COMPLEX PROTEIN 6"/>
    <property type="match status" value="1"/>
</dbReference>
<dbReference type="Pfam" id="PF09807">
    <property type="entry name" value="ELP6"/>
    <property type="match status" value="1"/>
</dbReference>
<comment type="pathway">
    <text evidence="1">tRNA modification; 5-methoxycarbonylmethyl-2-thiouridine-tRNA biosynthesis.</text>
</comment>
<evidence type="ECO:0000256" key="2">
    <source>
        <dbReference type="ARBA" id="ARBA00008837"/>
    </source>
</evidence>
<sequence>MFSPFELPSGLVLFVTDTLASPAGWVLHRGLIDHLKGVKSDTQKKAIVLSVSEDLARWKAIAAKSNLHLDQKAASGAFVFIDVLARVHPPDTDSPLPVLRPVLDAVVSALGPDADRTDTLVIVDDLATLDWLGFSVLDITRFCRALAATCRKANATLLIRQHLLAPDAAPDELFRALNQLCTYHMEVLPLASGRSGAVSGQVALHLGPGTPKSGVRLLSRSVALQYKLSDGGAVFFERGTGAGVL</sequence>
<comment type="similarity">
    <text evidence="2">Belongs to the ELP6 family.</text>
</comment>
<dbReference type="InterPro" id="IPR027417">
    <property type="entry name" value="P-loop_NTPase"/>
</dbReference>
<dbReference type="PANTHER" id="PTHR16184">
    <property type="entry name" value="ELONGATOR COMPLEX PROTEIN 6"/>
    <property type="match status" value="1"/>
</dbReference>
<protein>
    <recommendedName>
        <fullName evidence="5">Elongator complex protein 6</fullName>
    </recommendedName>
</protein>
<evidence type="ECO:0008006" key="5">
    <source>
        <dbReference type="Google" id="ProtNLM"/>
    </source>
</evidence>
<keyword evidence="4" id="KW-1185">Reference proteome</keyword>
<proteinExistence type="inferred from homology"/>
<dbReference type="Proteomes" id="UP001215598">
    <property type="component" value="Unassembled WGS sequence"/>
</dbReference>
<dbReference type="GO" id="GO:0033588">
    <property type="term" value="C:elongator holoenzyme complex"/>
    <property type="evidence" value="ECO:0007669"/>
    <property type="project" value="InterPro"/>
</dbReference>
<reference evidence="3" key="1">
    <citation type="submission" date="2023-03" db="EMBL/GenBank/DDBJ databases">
        <title>Massive genome expansion in bonnet fungi (Mycena s.s.) driven by repeated elements and novel gene families across ecological guilds.</title>
        <authorList>
            <consortium name="Lawrence Berkeley National Laboratory"/>
            <person name="Harder C.B."/>
            <person name="Miyauchi S."/>
            <person name="Viragh M."/>
            <person name="Kuo A."/>
            <person name="Thoen E."/>
            <person name="Andreopoulos B."/>
            <person name="Lu D."/>
            <person name="Skrede I."/>
            <person name="Drula E."/>
            <person name="Henrissat B."/>
            <person name="Morin E."/>
            <person name="Kohler A."/>
            <person name="Barry K."/>
            <person name="LaButti K."/>
            <person name="Morin E."/>
            <person name="Salamov A."/>
            <person name="Lipzen A."/>
            <person name="Mereny Z."/>
            <person name="Hegedus B."/>
            <person name="Baldrian P."/>
            <person name="Stursova M."/>
            <person name="Weitz H."/>
            <person name="Taylor A."/>
            <person name="Grigoriev I.V."/>
            <person name="Nagy L.G."/>
            <person name="Martin F."/>
            <person name="Kauserud H."/>
        </authorList>
    </citation>
    <scope>NUCLEOTIDE SEQUENCE</scope>
    <source>
        <strain evidence="3">CBHHK182m</strain>
    </source>
</reference>
<gene>
    <name evidence="3" type="ORF">B0H16DRAFT_110288</name>
</gene>
<organism evidence="3 4">
    <name type="scientific">Mycena metata</name>
    <dbReference type="NCBI Taxonomy" id="1033252"/>
    <lineage>
        <taxon>Eukaryota</taxon>
        <taxon>Fungi</taxon>
        <taxon>Dikarya</taxon>
        <taxon>Basidiomycota</taxon>
        <taxon>Agaricomycotina</taxon>
        <taxon>Agaricomycetes</taxon>
        <taxon>Agaricomycetidae</taxon>
        <taxon>Agaricales</taxon>
        <taxon>Marasmiineae</taxon>
        <taxon>Mycenaceae</taxon>
        <taxon>Mycena</taxon>
    </lineage>
</organism>
<dbReference type="GO" id="GO:0002098">
    <property type="term" value="P:tRNA wobble uridine modification"/>
    <property type="evidence" value="ECO:0007669"/>
    <property type="project" value="InterPro"/>
</dbReference>
<comment type="caution">
    <text evidence="3">The sequence shown here is derived from an EMBL/GenBank/DDBJ whole genome shotgun (WGS) entry which is preliminary data.</text>
</comment>
<dbReference type="InterPro" id="IPR018627">
    <property type="entry name" value="ELP6"/>
</dbReference>
<dbReference type="AlphaFoldDB" id="A0AAD7MYX2"/>
<evidence type="ECO:0000313" key="3">
    <source>
        <dbReference type="EMBL" id="KAJ7736867.1"/>
    </source>
</evidence>
<dbReference type="Gene3D" id="3.40.50.300">
    <property type="entry name" value="P-loop containing nucleotide triphosphate hydrolases"/>
    <property type="match status" value="1"/>
</dbReference>
<accession>A0AAD7MYX2</accession>
<evidence type="ECO:0000313" key="4">
    <source>
        <dbReference type="Proteomes" id="UP001215598"/>
    </source>
</evidence>
<dbReference type="EMBL" id="JARKIB010000119">
    <property type="protein sequence ID" value="KAJ7736867.1"/>
    <property type="molecule type" value="Genomic_DNA"/>
</dbReference>
<name>A0AAD7MYX2_9AGAR</name>
<evidence type="ECO:0000256" key="1">
    <source>
        <dbReference type="ARBA" id="ARBA00005043"/>
    </source>
</evidence>